<feature type="coiled-coil region" evidence="1">
    <location>
        <begin position="545"/>
        <end position="644"/>
    </location>
</feature>
<evidence type="ECO:0000313" key="4">
    <source>
        <dbReference type="EMBL" id="GJM51821.1"/>
    </source>
</evidence>
<organism evidence="3 5">
    <name type="scientific">Capnocytophaga catalasegens</name>
    <dbReference type="NCBI Taxonomy" id="1004260"/>
    <lineage>
        <taxon>Bacteria</taxon>
        <taxon>Pseudomonadati</taxon>
        <taxon>Bacteroidota</taxon>
        <taxon>Flavobacteriia</taxon>
        <taxon>Flavobacteriales</taxon>
        <taxon>Flavobacteriaceae</taxon>
        <taxon>Capnocytophaga</taxon>
    </lineage>
</organism>
<dbReference type="EMBL" id="BQKA01000033">
    <property type="protein sequence ID" value="GJM50668.1"/>
    <property type="molecule type" value="Genomic_DNA"/>
</dbReference>
<dbReference type="InterPro" id="IPR038729">
    <property type="entry name" value="Rad50/SbcC_AAA"/>
</dbReference>
<dbReference type="EMBL" id="BQKB01000007">
    <property type="protein sequence ID" value="GJM51821.1"/>
    <property type="molecule type" value="Genomic_DNA"/>
</dbReference>
<dbReference type="GO" id="GO:0016887">
    <property type="term" value="F:ATP hydrolysis activity"/>
    <property type="evidence" value="ECO:0007669"/>
    <property type="project" value="InterPro"/>
</dbReference>
<dbReference type="GO" id="GO:0006302">
    <property type="term" value="P:double-strand break repair"/>
    <property type="evidence" value="ECO:0007669"/>
    <property type="project" value="InterPro"/>
</dbReference>
<dbReference type="Proteomes" id="UP001207736">
    <property type="component" value="Unassembled WGS sequence"/>
</dbReference>
<evidence type="ECO:0000313" key="3">
    <source>
        <dbReference type="EMBL" id="GJM50668.1"/>
    </source>
</evidence>
<dbReference type="Pfam" id="PF13558">
    <property type="entry name" value="SbcC_Walker_B"/>
    <property type="match status" value="1"/>
</dbReference>
<dbReference type="PANTHER" id="PTHR32114:SF2">
    <property type="entry name" value="ABC TRANSPORTER ABCH.3"/>
    <property type="match status" value="1"/>
</dbReference>
<evidence type="ECO:0000259" key="2">
    <source>
        <dbReference type="Pfam" id="PF13476"/>
    </source>
</evidence>
<evidence type="ECO:0000313" key="6">
    <source>
        <dbReference type="Proteomes" id="UP001208692"/>
    </source>
</evidence>
<accession>A0AAV5ATH4</accession>
<proteinExistence type="predicted"/>
<evidence type="ECO:0000313" key="5">
    <source>
        <dbReference type="Proteomes" id="UP001207736"/>
    </source>
</evidence>
<dbReference type="SUPFAM" id="SSF52540">
    <property type="entry name" value="P-loop containing nucleoside triphosphate hydrolases"/>
    <property type="match status" value="2"/>
</dbReference>
<gene>
    <name evidence="3" type="primary">sbcC</name>
    <name evidence="3" type="ORF">RCZ15_16410</name>
    <name evidence="4" type="ORF">RCZ16_01390</name>
</gene>
<protein>
    <submittedName>
        <fullName evidence="3">Nuclease SbcCD subunit C</fullName>
    </submittedName>
</protein>
<feature type="coiled-coil region" evidence="1">
    <location>
        <begin position="347"/>
        <end position="374"/>
    </location>
</feature>
<dbReference type="Gene3D" id="3.40.50.300">
    <property type="entry name" value="P-loop containing nucleotide triphosphate hydrolases"/>
    <property type="match status" value="2"/>
</dbReference>
<keyword evidence="1" id="KW-0175">Coiled coil</keyword>
<comment type="caution">
    <text evidence="3">The sequence shown here is derived from an EMBL/GenBank/DDBJ whole genome shotgun (WGS) entry which is preliminary data.</text>
</comment>
<feature type="domain" description="Rad50/SbcC-type AAA" evidence="2">
    <location>
        <begin position="5"/>
        <end position="264"/>
    </location>
</feature>
<name>A0AAV5ATH4_9FLAO</name>
<dbReference type="AlphaFoldDB" id="A0AAV5ATH4"/>
<sequence>MKILKISFKNIHSLEGKHTIDFEDKRFTQTNLFAITGATGSGKSTILDVISLALYNQMPRMFKISPNEIQKNGAIITHGKTDAYARVMYHCPKGVFISEWSIRIKRTGTIDNIQMQLYDIHGTPLGQNRQDIPKANAENIGLSYEQFIKSVMLAQGDFALFLKVSKKERSALLEQITGTEIYRILGKMAFEKNKESKIRLKSLEDSKLLFQQKILPKELYLSKKQELIHNDTALIELQKELSILENQRAVKEKLTKILQKIADIEVEINQKIEKLNIFQQKKGERLELHKKTESFSEDLLQWKNITELLEQNNNKLLQKKSEKDDFFVKKTNFLIEVQSFIQKKCNETQLSEEMEAFRQEILTLQAQKSEKQLDFRNQTLLLSSLLKPLYIEIDGKTNFTELKRSLVEKIEIYHNEKTTFKTQLYGYNLQEIEQEITLLQEQIKSIQKAEKIAVDILQKHQFVIEKQQKIAQLEADIFSFPTEINTLKIQQEAQSKALKYLRIEKENADLKKSLEAHRSQLIEGKPCPLCGSVHHPWSNMPDNEKDTLSEQIFNQEKELENLQKKLVVKESELSITNTTIKTLNSEIFILNEEILEKEKKFSNDYLTYQLTDNWEKLQSANEEKIQLLKKYEQLDTQFKSLQNSLPIVNNILKIIQIGIEIGAKLEKKIGKYNVNEKISTYQSFWNNLQAKISINRQQIKDLEVNQAIYKNQKKQLDDELNSKVFVQNFASITEALSARLPFEEANQLMKEKQELEGAIKTLQTQKEILDTDFQEVKNQDIVESMENLVQNIEQKYIKNKEINKNIEEIRFILRNNDQNQQEIDELEQKIKQEIEKNRSWRLLDMLIGDATGAKFNQFAQDLTLQQLIQLANRRLVRLSPRYILSQPFENEDDSLVIIDKDMGQKRRSVKTLSGGETFILSLSLALALSDLASNNVKISSLFIDEGFGTLDPETLDQTLDTLERLQQESDKMIGVISHVEALKERISTQIQLKQKGSGFSTLSIIPH</sequence>
<dbReference type="InterPro" id="IPR027417">
    <property type="entry name" value="P-loop_NTPase"/>
</dbReference>
<feature type="coiled-coil region" evidence="1">
    <location>
        <begin position="234"/>
        <end position="281"/>
    </location>
</feature>
<dbReference type="Proteomes" id="UP001208692">
    <property type="component" value="Unassembled WGS sequence"/>
</dbReference>
<keyword evidence="6" id="KW-1185">Reference proteome</keyword>
<dbReference type="PANTHER" id="PTHR32114">
    <property type="entry name" value="ABC TRANSPORTER ABCH.3"/>
    <property type="match status" value="1"/>
</dbReference>
<evidence type="ECO:0000256" key="1">
    <source>
        <dbReference type="SAM" id="Coils"/>
    </source>
</evidence>
<dbReference type="Pfam" id="PF13476">
    <property type="entry name" value="AAA_23"/>
    <property type="match status" value="1"/>
</dbReference>
<dbReference type="RefSeq" id="WP_264845426.1">
    <property type="nucleotide sequence ID" value="NZ_BPMA01000012.1"/>
</dbReference>
<feature type="coiled-coil region" evidence="1">
    <location>
        <begin position="745"/>
        <end position="843"/>
    </location>
</feature>
<reference evidence="3 6" key="1">
    <citation type="submission" date="2021-11" db="EMBL/GenBank/DDBJ databases">
        <title>Draft genome sequence of Capnocytophaga sp. strain KC07075 isolated from cat oral cavity.</title>
        <authorList>
            <person name="Suzuki M."/>
            <person name="Imaoka K."/>
            <person name="Kimura M."/>
            <person name="Morikawa S."/>
            <person name="Maeda K."/>
        </authorList>
    </citation>
    <scope>NUCLEOTIDE SEQUENCE</scope>
    <source>
        <strain evidence="3">KC07075</strain>
        <strain evidence="4 6">KC07079</strain>
    </source>
</reference>